<comment type="cofactor">
    <cofactor evidence="5">
        <name>1D-myo-inositol hexakisphosphate</name>
        <dbReference type="ChEBI" id="CHEBI:58130"/>
    </cofactor>
</comment>
<dbReference type="GO" id="GO:0008033">
    <property type="term" value="P:tRNA processing"/>
    <property type="evidence" value="ECO:0007669"/>
    <property type="project" value="UniProtKB-KW"/>
</dbReference>
<keyword evidence="3" id="KW-0378">Hydrolase</keyword>
<organism evidence="13 14">
    <name type="scientific">Trichinella zimbabwensis</name>
    <dbReference type="NCBI Taxonomy" id="268475"/>
    <lineage>
        <taxon>Eukaryota</taxon>
        <taxon>Metazoa</taxon>
        <taxon>Ecdysozoa</taxon>
        <taxon>Nematoda</taxon>
        <taxon>Enoplea</taxon>
        <taxon>Dorylaimia</taxon>
        <taxon>Trichinellida</taxon>
        <taxon>Trichinellidae</taxon>
        <taxon>Trichinella</taxon>
    </lineage>
</organism>
<evidence type="ECO:0000313" key="13">
    <source>
        <dbReference type="EMBL" id="KRZ08399.1"/>
    </source>
</evidence>
<sequence length="408" mass="45615">MELKIFATALNHVKLFGQNGLPKYEDEWTHFASICASFPDESVEVLSFGIGTKCLGASQLDKNGYSINDSHAEVLARRGFVGFLFEEFQNVYFGSVSKYFHLVDSKIGLIDGVKFHFCASHTPCGDASIFSVDEAESSAMNSLRPMHADDIFRTGAKCVLSGPQDPHGTLSKFHIVGQFRTKPGRGEPTLSMSCSDKIAKWSVMGIQGCLASAFLLQPIYLSSVILGKCPYSEAALRRAIVERNFGFQSDHQEYTFHEPKFYFSDMQDYSLSGGSSCRQKPLSRKQRKPCSTSSVWFCGLSRAEILVDGYLQGSTKLSRSRFGSAGHCSAVCRRQLAVQSLRIGRLLGAEHPLNNSQTPLGGVIYENFKSAHSAYMNVWKQLKEHYRHWIVDIRKRQAQQFFLEPTFD</sequence>
<evidence type="ECO:0000256" key="11">
    <source>
        <dbReference type="ARBA" id="ARBA00047635"/>
    </source>
</evidence>
<dbReference type="GO" id="GO:0043829">
    <property type="term" value="F:tRNA-specific adenosine-37 deaminase activity"/>
    <property type="evidence" value="ECO:0007669"/>
    <property type="project" value="UniProtKB-EC"/>
</dbReference>
<dbReference type="GO" id="GO:0003723">
    <property type="term" value="F:RNA binding"/>
    <property type="evidence" value="ECO:0007669"/>
    <property type="project" value="InterPro"/>
</dbReference>
<evidence type="ECO:0000256" key="3">
    <source>
        <dbReference type="ARBA" id="ARBA00022801"/>
    </source>
</evidence>
<keyword evidence="2" id="KW-0479">Metal-binding</keyword>
<gene>
    <name evidence="13" type="primary">FR</name>
    <name evidence="13" type="ORF">T11_11574</name>
</gene>
<proteinExistence type="inferred from homology"/>
<evidence type="ECO:0000256" key="1">
    <source>
        <dbReference type="ARBA" id="ARBA00022694"/>
    </source>
</evidence>
<feature type="domain" description="A to I editase" evidence="12">
    <location>
        <begin position="47"/>
        <end position="388"/>
    </location>
</feature>
<evidence type="ECO:0000256" key="4">
    <source>
        <dbReference type="ARBA" id="ARBA00022833"/>
    </source>
</evidence>
<reference evidence="13 14" key="1">
    <citation type="submission" date="2015-01" db="EMBL/GenBank/DDBJ databases">
        <title>Evolution of Trichinella species and genotypes.</title>
        <authorList>
            <person name="Korhonen P.K."/>
            <person name="Edoardo P."/>
            <person name="Giuseppe L.R."/>
            <person name="Gasser R.B."/>
        </authorList>
    </citation>
    <scope>NUCLEOTIDE SEQUENCE [LARGE SCALE GENOMIC DNA]</scope>
    <source>
        <strain evidence="13">ISS1029</strain>
    </source>
</reference>
<dbReference type="OrthoDB" id="10268011at2759"/>
<dbReference type="GO" id="GO:0046872">
    <property type="term" value="F:metal ion binding"/>
    <property type="evidence" value="ECO:0007669"/>
    <property type="project" value="UniProtKB-KW"/>
</dbReference>
<dbReference type="Proteomes" id="UP000055024">
    <property type="component" value="Unassembled WGS sequence"/>
</dbReference>
<dbReference type="PANTHER" id="PTHR46516:SF1">
    <property type="entry name" value="TRNA-SPECIFIC ADENOSINE DEAMINASE 1"/>
    <property type="match status" value="1"/>
</dbReference>
<comment type="function">
    <text evidence="6">Specifically deaminates adenosine-37 to inosine in tRNA-Ala.</text>
</comment>
<dbReference type="SMART" id="SM00552">
    <property type="entry name" value="ADEAMc"/>
    <property type="match status" value="1"/>
</dbReference>
<protein>
    <recommendedName>
        <fullName evidence="9">tRNA-specific adenosine deaminase 1</fullName>
        <ecNumber evidence="8">3.5.4.34</ecNumber>
    </recommendedName>
    <alternativeName>
        <fullName evidence="10">tRNA-specific adenosine-37 deaminase</fullName>
    </alternativeName>
</protein>
<dbReference type="PROSITE" id="PS50141">
    <property type="entry name" value="A_DEAMIN_EDITASE"/>
    <property type="match status" value="1"/>
</dbReference>
<dbReference type="Pfam" id="PF02137">
    <property type="entry name" value="A_deamin"/>
    <property type="match status" value="1"/>
</dbReference>
<comment type="caution">
    <text evidence="13">The sequence shown here is derived from an EMBL/GenBank/DDBJ whole genome shotgun (WGS) entry which is preliminary data.</text>
</comment>
<keyword evidence="4" id="KW-0862">Zinc</keyword>
<keyword evidence="1" id="KW-0819">tRNA processing</keyword>
<comment type="similarity">
    <text evidence="7">Belongs to the ADAT1 family.</text>
</comment>
<dbReference type="STRING" id="268475.A0A0V1HDW5"/>
<evidence type="ECO:0000256" key="5">
    <source>
        <dbReference type="ARBA" id="ARBA00037026"/>
    </source>
</evidence>
<dbReference type="EMBL" id="JYDP01000087">
    <property type="protein sequence ID" value="KRZ08399.1"/>
    <property type="molecule type" value="Genomic_DNA"/>
</dbReference>
<accession>A0A0V1HDW5</accession>
<dbReference type="PANTHER" id="PTHR46516">
    <property type="entry name" value="TRNA-SPECIFIC ADENOSINE DEAMINASE 1"/>
    <property type="match status" value="1"/>
</dbReference>
<evidence type="ECO:0000256" key="9">
    <source>
        <dbReference type="ARBA" id="ARBA00040502"/>
    </source>
</evidence>
<name>A0A0V1HDW5_9BILA</name>
<evidence type="ECO:0000313" key="14">
    <source>
        <dbReference type="Proteomes" id="UP000055024"/>
    </source>
</evidence>
<keyword evidence="14" id="KW-1185">Reference proteome</keyword>
<dbReference type="EC" id="3.5.4.34" evidence="8"/>
<evidence type="ECO:0000256" key="2">
    <source>
        <dbReference type="ARBA" id="ARBA00022723"/>
    </source>
</evidence>
<evidence type="ECO:0000259" key="12">
    <source>
        <dbReference type="PROSITE" id="PS50141"/>
    </source>
</evidence>
<dbReference type="AlphaFoldDB" id="A0A0V1HDW5"/>
<evidence type="ECO:0000256" key="8">
    <source>
        <dbReference type="ARBA" id="ARBA00038940"/>
    </source>
</evidence>
<evidence type="ECO:0000256" key="10">
    <source>
        <dbReference type="ARBA" id="ARBA00041760"/>
    </source>
</evidence>
<evidence type="ECO:0000256" key="6">
    <source>
        <dbReference type="ARBA" id="ARBA00037784"/>
    </source>
</evidence>
<evidence type="ECO:0000256" key="7">
    <source>
        <dbReference type="ARBA" id="ARBA00038326"/>
    </source>
</evidence>
<dbReference type="InterPro" id="IPR002466">
    <property type="entry name" value="A_deamin"/>
</dbReference>
<comment type="catalytic activity">
    <reaction evidence="11">
        <text>adenosine(37) in tRNA(Ala) + H2O + H(+) = inosine(37) in tRNA(Ala) + NH4(+)</text>
        <dbReference type="Rhea" id="RHEA:50968"/>
        <dbReference type="Rhea" id="RHEA-COMP:12855"/>
        <dbReference type="Rhea" id="RHEA-COMP:12856"/>
        <dbReference type="ChEBI" id="CHEBI:15377"/>
        <dbReference type="ChEBI" id="CHEBI:15378"/>
        <dbReference type="ChEBI" id="CHEBI:28938"/>
        <dbReference type="ChEBI" id="CHEBI:74411"/>
        <dbReference type="ChEBI" id="CHEBI:82852"/>
        <dbReference type="EC" id="3.5.4.34"/>
    </reaction>
</comment>